<dbReference type="SUPFAM" id="SSF56436">
    <property type="entry name" value="C-type lectin-like"/>
    <property type="match status" value="1"/>
</dbReference>
<keyword evidence="3" id="KW-1185">Reference proteome</keyword>
<feature type="signal peptide" evidence="1">
    <location>
        <begin position="1"/>
        <end position="18"/>
    </location>
</feature>
<protein>
    <submittedName>
        <fullName evidence="4">C-type lectin domain-containing protein</fullName>
    </submittedName>
</protein>
<feature type="chain" id="PRO_5036814206" evidence="1">
    <location>
        <begin position="19"/>
        <end position="108"/>
    </location>
</feature>
<dbReference type="InterPro" id="IPR050111">
    <property type="entry name" value="C-type_lectin/snaclec_domain"/>
</dbReference>
<evidence type="ECO:0000313" key="4">
    <source>
        <dbReference type="WBParaSite" id="ACRNAN_scaffold8142.g15510.t1"/>
    </source>
</evidence>
<dbReference type="PROSITE" id="PS50041">
    <property type="entry name" value="C_TYPE_LECTIN_2"/>
    <property type="match status" value="1"/>
</dbReference>
<reference evidence="4" key="1">
    <citation type="submission" date="2022-11" db="UniProtKB">
        <authorList>
            <consortium name="WormBaseParasite"/>
        </authorList>
    </citation>
    <scope>IDENTIFICATION</scope>
</reference>
<dbReference type="Proteomes" id="UP000887540">
    <property type="component" value="Unplaced"/>
</dbReference>
<keyword evidence="1" id="KW-0732">Signal</keyword>
<evidence type="ECO:0000259" key="2">
    <source>
        <dbReference type="PROSITE" id="PS50041"/>
    </source>
</evidence>
<dbReference type="AlphaFoldDB" id="A0A914EGE6"/>
<dbReference type="Gene3D" id="3.10.100.10">
    <property type="entry name" value="Mannose-Binding Protein A, subunit A"/>
    <property type="match status" value="1"/>
</dbReference>
<dbReference type="InterPro" id="IPR001304">
    <property type="entry name" value="C-type_lectin-like"/>
</dbReference>
<dbReference type="InterPro" id="IPR016187">
    <property type="entry name" value="CTDL_fold"/>
</dbReference>
<proteinExistence type="predicted"/>
<feature type="domain" description="C-type lectin" evidence="2">
    <location>
        <begin position="29"/>
        <end position="108"/>
    </location>
</feature>
<accession>A0A914EGE6</accession>
<sequence>MKFFLLLTGFLTLCGVASECPPTTFSNVNDDKCYYGIATSNGFDDASAFCAVQLGYLASVANAFENAALLADMQLTLGPNGQAWMGGKLGSDWGWTDGEDMSYTNWKP</sequence>
<dbReference type="InterPro" id="IPR016186">
    <property type="entry name" value="C-type_lectin-like/link_sf"/>
</dbReference>
<organism evidence="3 4">
    <name type="scientific">Acrobeloides nanus</name>
    <dbReference type="NCBI Taxonomy" id="290746"/>
    <lineage>
        <taxon>Eukaryota</taxon>
        <taxon>Metazoa</taxon>
        <taxon>Ecdysozoa</taxon>
        <taxon>Nematoda</taxon>
        <taxon>Chromadorea</taxon>
        <taxon>Rhabditida</taxon>
        <taxon>Tylenchina</taxon>
        <taxon>Cephalobomorpha</taxon>
        <taxon>Cephaloboidea</taxon>
        <taxon>Cephalobidae</taxon>
        <taxon>Acrobeloides</taxon>
    </lineage>
</organism>
<dbReference type="PANTHER" id="PTHR22803">
    <property type="entry name" value="MANNOSE, PHOSPHOLIPASE, LECTIN RECEPTOR RELATED"/>
    <property type="match status" value="1"/>
</dbReference>
<name>A0A914EGE6_9BILA</name>
<dbReference type="CDD" id="cd00037">
    <property type="entry name" value="CLECT"/>
    <property type="match status" value="1"/>
</dbReference>
<dbReference type="Pfam" id="PF00059">
    <property type="entry name" value="Lectin_C"/>
    <property type="match status" value="1"/>
</dbReference>
<evidence type="ECO:0000256" key="1">
    <source>
        <dbReference type="SAM" id="SignalP"/>
    </source>
</evidence>
<dbReference type="WBParaSite" id="ACRNAN_scaffold8142.g15510.t1">
    <property type="protein sequence ID" value="ACRNAN_scaffold8142.g15510.t1"/>
    <property type="gene ID" value="ACRNAN_scaffold8142.g15510"/>
</dbReference>
<evidence type="ECO:0000313" key="3">
    <source>
        <dbReference type="Proteomes" id="UP000887540"/>
    </source>
</evidence>